<evidence type="ECO:0000256" key="4">
    <source>
        <dbReference type="ARBA" id="ARBA00023163"/>
    </source>
</evidence>
<dbReference type="OrthoDB" id="9814165at2"/>
<dbReference type="EMBL" id="AAUW01000019">
    <property type="protein sequence ID" value="EAV41686.1"/>
    <property type="molecule type" value="Genomic_DNA"/>
</dbReference>
<dbReference type="PRINTS" id="PR00039">
    <property type="entry name" value="HTHLYSR"/>
</dbReference>
<organism evidence="6 7">
    <name type="scientific">Roseibium aggregatum (strain ATCC 25650 / DSM 13394 / JCM 20685 / NBRC 16684 / NCIMB 2208 / IAM 12614 / B1)</name>
    <name type="common">Stappia aggregata</name>
    <dbReference type="NCBI Taxonomy" id="384765"/>
    <lineage>
        <taxon>Bacteria</taxon>
        <taxon>Pseudomonadati</taxon>
        <taxon>Pseudomonadota</taxon>
        <taxon>Alphaproteobacteria</taxon>
        <taxon>Hyphomicrobiales</taxon>
        <taxon>Stappiaceae</taxon>
        <taxon>Roseibium</taxon>
    </lineage>
</organism>
<evidence type="ECO:0000256" key="2">
    <source>
        <dbReference type="ARBA" id="ARBA00023015"/>
    </source>
</evidence>
<dbReference type="SUPFAM" id="SSF53850">
    <property type="entry name" value="Periplasmic binding protein-like II"/>
    <property type="match status" value="1"/>
</dbReference>
<keyword evidence="4" id="KW-0804">Transcription</keyword>
<dbReference type="GeneID" id="68848835"/>
<dbReference type="PANTHER" id="PTHR30419:SF8">
    <property type="entry name" value="NITROGEN ASSIMILATION TRANSCRIPTIONAL ACTIVATOR-RELATED"/>
    <property type="match status" value="1"/>
</dbReference>
<evidence type="ECO:0000259" key="5">
    <source>
        <dbReference type="PROSITE" id="PS50931"/>
    </source>
</evidence>
<sequence length="295" mass="32182">MRMIVSLAELGLVARVAEALNVTQPAISKQIAELERIIGDSIVIRDRNRLYLTPIGRRLAEHARAILSQLDRAAFDIEAMARGVSGSVTVGAVGSVAPLLLPEAIALMKSSAPKANVGVVEGHFVSLLPELTAGKIDLLIARIWQPRELAGIRQATLFKEPIVVVVGRDHPLARQSDITWETVSQWPWILPQPNSVARQAVDALFARNGLLPPENTIASASLTLNLELMRKLPAVGLFPESLARIHSARGDIAVLPLDTENFLSEACCFWARDKQTADSTFDLFMQCLMQSASRM</sequence>
<reference evidence="6 7" key="1">
    <citation type="submission" date="2006-05" db="EMBL/GenBank/DDBJ databases">
        <authorList>
            <person name="King G."/>
            <person name="Ferriera S."/>
            <person name="Johnson J."/>
            <person name="Kravitz S."/>
            <person name="Beeson K."/>
            <person name="Sutton G."/>
            <person name="Rogers Y.-H."/>
            <person name="Friedman R."/>
            <person name="Frazier M."/>
            <person name="Venter J.C."/>
        </authorList>
    </citation>
    <scope>NUCLEOTIDE SEQUENCE [LARGE SCALE GENOMIC DNA]</scope>
    <source>
        <strain evidence="7">ATCC 25650 / DSM 13394 / JCM 20685 / NBRC 16684 / NCIMB 2208 / IAM 12614 / B1</strain>
    </source>
</reference>
<evidence type="ECO:0000256" key="3">
    <source>
        <dbReference type="ARBA" id="ARBA00023125"/>
    </source>
</evidence>
<keyword evidence="3" id="KW-0238">DNA-binding</keyword>
<dbReference type="PANTHER" id="PTHR30419">
    <property type="entry name" value="HTH-TYPE TRANSCRIPTIONAL REGULATOR YBHD"/>
    <property type="match status" value="1"/>
</dbReference>
<dbReference type="GO" id="GO:0005829">
    <property type="term" value="C:cytosol"/>
    <property type="evidence" value="ECO:0007669"/>
    <property type="project" value="TreeGrafter"/>
</dbReference>
<dbReference type="Gene3D" id="1.10.10.10">
    <property type="entry name" value="Winged helix-like DNA-binding domain superfamily/Winged helix DNA-binding domain"/>
    <property type="match status" value="1"/>
</dbReference>
<dbReference type="InterPro" id="IPR036388">
    <property type="entry name" value="WH-like_DNA-bd_sf"/>
</dbReference>
<comment type="similarity">
    <text evidence="1">Belongs to the LysR transcriptional regulatory family.</text>
</comment>
<name>A0NZW9_ROSAI</name>
<dbReference type="Gene3D" id="3.40.190.10">
    <property type="entry name" value="Periplasmic binding protein-like II"/>
    <property type="match status" value="2"/>
</dbReference>
<evidence type="ECO:0000313" key="6">
    <source>
        <dbReference type="EMBL" id="EAV41686.1"/>
    </source>
</evidence>
<dbReference type="eggNOG" id="COG0583">
    <property type="taxonomic scope" value="Bacteria"/>
</dbReference>
<dbReference type="GO" id="GO:0003700">
    <property type="term" value="F:DNA-binding transcription factor activity"/>
    <property type="evidence" value="ECO:0007669"/>
    <property type="project" value="InterPro"/>
</dbReference>
<dbReference type="AlphaFoldDB" id="A0NZW9"/>
<evidence type="ECO:0000313" key="7">
    <source>
        <dbReference type="Proteomes" id="UP000004848"/>
    </source>
</evidence>
<dbReference type="Proteomes" id="UP000004848">
    <property type="component" value="Unassembled WGS sequence"/>
</dbReference>
<keyword evidence="2" id="KW-0805">Transcription regulation</keyword>
<dbReference type="Pfam" id="PF03466">
    <property type="entry name" value="LysR_substrate"/>
    <property type="match status" value="1"/>
</dbReference>
<dbReference type="Pfam" id="PF00126">
    <property type="entry name" value="HTH_1"/>
    <property type="match status" value="1"/>
</dbReference>
<comment type="caution">
    <text evidence="6">The sequence shown here is derived from an EMBL/GenBank/DDBJ whole genome shotgun (WGS) entry which is preliminary data.</text>
</comment>
<dbReference type="SUPFAM" id="SSF46785">
    <property type="entry name" value="Winged helix' DNA-binding domain"/>
    <property type="match status" value="1"/>
</dbReference>
<proteinExistence type="inferred from homology"/>
<dbReference type="InterPro" id="IPR005119">
    <property type="entry name" value="LysR_subst-bd"/>
</dbReference>
<gene>
    <name evidence="6" type="ORF">SIAM614_26166</name>
</gene>
<dbReference type="RefSeq" id="WP_006938312.1">
    <property type="nucleotide sequence ID" value="NZ_AAUW01000019.1"/>
</dbReference>
<protein>
    <submittedName>
        <fullName evidence="6">Regulatory protein, LysR:LysR, substrate-binding</fullName>
    </submittedName>
</protein>
<dbReference type="InterPro" id="IPR000847">
    <property type="entry name" value="LysR_HTH_N"/>
</dbReference>
<feature type="domain" description="HTH lysR-type" evidence="5">
    <location>
        <begin position="1"/>
        <end position="53"/>
    </location>
</feature>
<dbReference type="PROSITE" id="PS50931">
    <property type="entry name" value="HTH_LYSR"/>
    <property type="match status" value="1"/>
</dbReference>
<dbReference type="InterPro" id="IPR036390">
    <property type="entry name" value="WH_DNA-bd_sf"/>
</dbReference>
<dbReference type="InterPro" id="IPR050950">
    <property type="entry name" value="HTH-type_LysR_regulators"/>
</dbReference>
<evidence type="ECO:0000256" key="1">
    <source>
        <dbReference type="ARBA" id="ARBA00009437"/>
    </source>
</evidence>
<accession>A0NZW9</accession>
<dbReference type="GO" id="GO:0003677">
    <property type="term" value="F:DNA binding"/>
    <property type="evidence" value="ECO:0007669"/>
    <property type="project" value="UniProtKB-KW"/>
</dbReference>